<dbReference type="Pfam" id="PF18701">
    <property type="entry name" value="DUF5641"/>
    <property type="match status" value="1"/>
</dbReference>
<dbReference type="PANTHER" id="PTHR47331">
    <property type="entry name" value="PHD-TYPE DOMAIN-CONTAINING PROTEIN"/>
    <property type="match status" value="1"/>
</dbReference>
<dbReference type="InterPro" id="IPR041588">
    <property type="entry name" value="Integrase_H2C2"/>
</dbReference>
<dbReference type="InterPro" id="IPR043128">
    <property type="entry name" value="Rev_trsase/Diguanyl_cyclase"/>
</dbReference>
<feature type="domain" description="Integrase zinc-binding" evidence="3">
    <location>
        <begin position="1016"/>
        <end position="1066"/>
    </location>
</feature>
<dbReference type="GeneID" id="139353937"/>
<evidence type="ECO:0008006" key="7">
    <source>
        <dbReference type="Google" id="ProtNLM"/>
    </source>
</evidence>
<protein>
    <recommendedName>
        <fullName evidence="7">Endonuclease</fullName>
    </recommendedName>
</protein>
<evidence type="ECO:0000256" key="1">
    <source>
        <dbReference type="SAM" id="Coils"/>
    </source>
</evidence>
<dbReference type="Gene3D" id="3.30.420.10">
    <property type="entry name" value="Ribonuclease H-like superfamily/Ribonuclease H"/>
    <property type="match status" value="1"/>
</dbReference>
<evidence type="ECO:0000259" key="2">
    <source>
        <dbReference type="Pfam" id="PF00078"/>
    </source>
</evidence>
<reference evidence="6" key="1">
    <citation type="submission" date="2025-08" db="UniProtKB">
        <authorList>
            <consortium name="RefSeq"/>
        </authorList>
    </citation>
    <scope>IDENTIFICATION</scope>
</reference>
<dbReference type="Pfam" id="PF00078">
    <property type="entry name" value="RVT_1"/>
    <property type="match status" value="1"/>
</dbReference>
<dbReference type="InterPro" id="IPR008042">
    <property type="entry name" value="Retrotrans_Pao"/>
</dbReference>
<accession>A0ABM4TW93</accession>
<dbReference type="InterPro" id="IPR043502">
    <property type="entry name" value="DNA/RNA_pol_sf"/>
</dbReference>
<dbReference type="Pfam" id="PF17921">
    <property type="entry name" value="Integrase_H2C2"/>
    <property type="match status" value="1"/>
</dbReference>
<dbReference type="Pfam" id="PF05380">
    <property type="entry name" value="Peptidase_A17"/>
    <property type="match status" value="1"/>
</dbReference>
<dbReference type="Proteomes" id="UP001652628">
    <property type="component" value="Chromosome Y"/>
</dbReference>
<feature type="domain" description="DUF5641" evidence="4">
    <location>
        <begin position="1240"/>
        <end position="1332"/>
    </location>
</feature>
<organism evidence="5 6">
    <name type="scientific">Drosophila suzukii</name>
    <name type="common">Spotted-wing drosophila fruit fly</name>
    <dbReference type="NCBI Taxonomy" id="28584"/>
    <lineage>
        <taxon>Eukaryota</taxon>
        <taxon>Metazoa</taxon>
        <taxon>Ecdysozoa</taxon>
        <taxon>Arthropoda</taxon>
        <taxon>Hexapoda</taxon>
        <taxon>Insecta</taxon>
        <taxon>Pterygota</taxon>
        <taxon>Neoptera</taxon>
        <taxon>Endopterygota</taxon>
        <taxon>Diptera</taxon>
        <taxon>Brachycera</taxon>
        <taxon>Muscomorpha</taxon>
        <taxon>Ephydroidea</taxon>
        <taxon>Drosophilidae</taxon>
        <taxon>Drosophila</taxon>
        <taxon>Sophophora</taxon>
    </lineage>
</organism>
<dbReference type="InterPro" id="IPR040676">
    <property type="entry name" value="DUF5641"/>
</dbReference>
<dbReference type="InterPro" id="IPR005312">
    <property type="entry name" value="DUF1759"/>
</dbReference>
<feature type="domain" description="Reverse transcriptase" evidence="2">
    <location>
        <begin position="555"/>
        <end position="672"/>
    </location>
</feature>
<dbReference type="InterPro" id="IPR012337">
    <property type="entry name" value="RNaseH-like_sf"/>
</dbReference>
<dbReference type="SUPFAM" id="SSF53098">
    <property type="entry name" value="Ribonuclease H-like"/>
    <property type="match status" value="1"/>
</dbReference>
<dbReference type="InterPro" id="IPR036397">
    <property type="entry name" value="RNaseH_sf"/>
</dbReference>
<dbReference type="SUPFAM" id="SSF56672">
    <property type="entry name" value="DNA/RNA polymerases"/>
    <property type="match status" value="1"/>
</dbReference>
<keyword evidence="1" id="KW-0175">Coiled coil</keyword>
<dbReference type="InterPro" id="IPR000477">
    <property type="entry name" value="RT_dom"/>
</dbReference>
<keyword evidence="5" id="KW-1185">Reference proteome</keyword>
<dbReference type="Pfam" id="PF03564">
    <property type="entry name" value="DUF1759"/>
    <property type="match status" value="1"/>
</dbReference>
<evidence type="ECO:0000259" key="4">
    <source>
        <dbReference type="Pfam" id="PF18701"/>
    </source>
</evidence>
<evidence type="ECO:0000313" key="5">
    <source>
        <dbReference type="Proteomes" id="UP001652628"/>
    </source>
</evidence>
<dbReference type="Gene3D" id="3.30.70.270">
    <property type="match status" value="1"/>
</dbReference>
<evidence type="ECO:0000313" key="6">
    <source>
        <dbReference type="RefSeq" id="XP_070854241.1"/>
    </source>
</evidence>
<feature type="coiled-coil region" evidence="1">
    <location>
        <begin position="51"/>
        <end position="81"/>
    </location>
</feature>
<dbReference type="RefSeq" id="XP_070854241.1">
    <property type="nucleotide sequence ID" value="XM_070998140.1"/>
</dbReference>
<evidence type="ECO:0000259" key="3">
    <source>
        <dbReference type="Pfam" id="PF17921"/>
    </source>
</evidence>
<dbReference type="Gene3D" id="3.10.10.10">
    <property type="entry name" value="HIV Type 1 Reverse Transcriptase, subunit A, domain 1"/>
    <property type="match status" value="1"/>
</dbReference>
<proteinExistence type="predicted"/>
<gene>
    <name evidence="6" type="primary">LOC139353937</name>
</gene>
<sequence>MDQFELLKAARSRAKASITRLLTASQDPRAGSKWELDEIQVAAPMASGVGNENLVRFLEQQQQLNERLAEQQATLLRANSAANVMHNELPKIHIKLFTGDYKEWPAFKNIFESTIHSKQHLTAIQKLHYLKTYITGEAADLIRQMPITDAAYEAAWTCLIDRYNRPRHIVNTLLETFVNLPSTARADVTVLRKVTDGANEIVRGLDAAGQTNRDCWIIHFILAKIDAETRRKWIEGSRELESPSVDDLLKILDRRCEEFELSKKILGSQAAVASTHSRDDERHIPSTPEDATVIISHIARAQVASTAESFCNGSTTATQPQGLRKSALPTALVFVRNATGSHTTCRVRLDSGSELSYISERCVKALGLARSPSRILVTGISSIKAETTRGCTTLDLQSRISDHTMKRLRLEFHGKPEDDEVEQHFVKTHTRDSKGRYIVELPFKNSKEQFSDTLQGALTRFRGVERRLKKDPILHSQYVQFMREYLQLGHMRELSAEDIDKKPSFYLPHHPVITQKLRVVFDGSFKDTNGRSLNEALHIGPSILRNLFSICMRFRMFKCVFSADIVKMYRQIWVAANHCGYQRIVWREDETTPIKHYELSTVTYGTSCAPFLAVRVLDQLAHDHQHDFPTAAKILKEQFYVDDVLTGAHTEDELIRNQNELIQLMKCAGMELVVVQFNILFQELWLLDRGWDTELPPKIADWWNKCRDDLHILRDLRLPRFVQNNEDHIELHGFSDSSIKAYSAVIYSRVVRADGTVSVSLIAGKTRVAPLKQQSLPRLELCGALLLSRLFLSVKAALQHNDIEVHAWCDSTIVLAWLSHPPSNLKTFVANRTSEILEALPRNAWHHVNTKEKPADCATRGMLASDLLHFDLWWMGPSWLQDAEMLAETSSLSPIEALTQRVSSWKKVVRVVAYALRFIQKTKATKSAPLANGKMLTFEEIQAARILCLQEAQKCFMEDRKLLTENKPLHSRSQLVKLSPIICKDGLLRVGGRLDNSQLPADVKHPILLPKSNRITRMIFEHEHTTNLHPGVSALFVIVRQKYWIFGARNLIRKLVHNCIKCLRQRKLTEHQFMADLPGIRITEALPFQHSGCDYAGPFILKERRGRNPRKTEGYISLFVCLVTSAIHLELATDLSTDTFLACLRRFMSLRGKGSQIFSDNGTNFVGAKRALDEMQQLLSSQEHQRNLAQSLADDGIKCSFIPPHSPHWGGKSVQFLIGRPFTTVPEGDLTNLPINRLDYWQHLQSMYQGFWKRWHQEYLTSLQQRQKWSNKERNIAVDNIVLVKDSNHPPAAWILARVVEAHPGPDGLVRAVKLKTSTGEMTRPITKLAVLPNSETLFQGGPGC</sequence>
<name>A0ABM4TW93_DROSZ</name>